<dbReference type="RefSeq" id="WP_008852612.1">
    <property type="nucleotide sequence ID" value="NZ_AGQV01000010.1"/>
</dbReference>
<sequence>MMQGLAEDQTHSEPQTPKALIAAVIIMGVLIIFATFGLIGVVAYRFLHPHKTAPSPVMASLSSGATPRLALPLAEGEHITAVTSRPDGMMAITLSGPGQARLLLWSPEDGRIVSELDFASASRSGNQP</sequence>
<keyword evidence="3" id="KW-1185">Reference proteome</keyword>
<dbReference type="Proteomes" id="UP000004949">
    <property type="component" value="Unassembled WGS sequence"/>
</dbReference>
<dbReference type="OrthoDB" id="7275060at2"/>
<proteinExistence type="predicted"/>
<dbReference type="PATRIC" id="fig|1088869.3.peg.2460"/>
<keyword evidence="1" id="KW-0812">Transmembrane</keyword>
<evidence type="ECO:0000313" key="3">
    <source>
        <dbReference type="Proteomes" id="UP000004949"/>
    </source>
</evidence>
<organism evidence="2 3">
    <name type="scientific">Gluconobacter morbifer G707</name>
    <dbReference type="NCBI Taxonomy" id="1088869"/>
    <lineage>
        <taxon>Bacteria</taxon>
        <taxon>Pseudomonadati</taxon>
        <taxon>Pseudomonadota</taxon>
        <taxon>Alphaproteobacteria</taxon>
        <taxon>Acetobacterales</taxon>
        <taxon>Acetobacteraceae</taxon>
        <taxon>Gluconobacter</taxon>
    </lineage>
</organism>
<reference evidence="2 3" key="1">
    <citation type="submission" date="2011-10" db="EMBL/GenBank/DDBJ databases">
        <title>Genome sequence of Gluconobacter morbifer G707, isolated from Drosophila gut.</title>
        <authorList>
            <person name="Lee W.-J."/>
            <person name="Kim E.-K."/>
        </authorList>
    </citation>
    <scope>NUCLEOTIDE SEQUENCE [LARGE SCALE GENOMIC DNA]</scope>
    <source>
        <strain evidence="2 3">G707</strain>
    </source>
</reference>
<keyword evidence="1" id="KW-1133">Transmembrane helix</keyword>
<accession>G6XL46</accession>
<dbReference type="EMBL" id="AGQV01000010">
    <property type="protein sequence ID" value="EHH67475.1"/>
    <property type="molecule type" value="Genomic_DNA"/>
</dbReference>
<keyword evidence="1" id="KW-0472">Membrane</keyword>
<feature type="transmembrane region" description="Helical" evidence="1">
    <location>
        <begin position="20"/>
        <end position="44"/>
    </location>
</feature>
<name>G6XL46_9PROT</name>
<evidence type="ECO:0000313" key="2">
    <source>
        <dbReference type="EMBL" id="EHH67475.1"/>
    </source>
</evidence>
<comment type="caution">
    <text evidence="2">The sequence shown here is derived from an EMBL/GenBank/DDBJ whole genome shotgun (WGS) entry which is preliminary data.</text>
</comment>
<gene>
    <name evidence="2" type="ORF">GMO_24690</name>
</gene>
<evidence type="ECO:0000256" key="1">
    <source>
        <dbReference type="SAM" id="Phobius"/>
    </source>
</evidence>
<dbReference type="STRING" id="1088869.GMO_24690"/>
<protein>
    <submittedName>
        <fullName evidence="2">Uncharacterized protein</fullName>
    </submittedName>
</protein>
<dbReference type="AlphaFoldDB" id="G6XL46"/>